<dbReference type="InterPro" id="IPR006861">
    <property type="entry name" value="HABP4_PAIRBP1-bd"/>
</dbReference>
<dbReference type="Pfam" id="PF04774">
    <property type="entry name" value="HABP4_PAI-RBP1"/>
    <property type="match status" value="1"/>
</dbReference>
<feature type="compositionally biased region" description="Basic and acidic residues" evidence="1">
    <location>
        <begin position="423"/>
        <end position="437"/>
    </location>
</feature>
<feature type="compositionally biased region" description="Basic and acidic residues" evidence="1">
    <location>
        <begin position="89"/>
        <end position="99"/>
    </location>
</feature>
<feature type="region of interest" description="Disordered" evidence="1">
    <location>
        <begin position="33"/>
        <end position="437"/>
    </location>
</feature>
<dbReference type="EMBL" id="OU895880">
    <property type="protein sequence ID" value="CAG9810518.1"/>
    <property type="molecule type" value="Genomic_DNA"/>
</dbReference>
<feature type="compositionally biased region" description="Basic and acidic residues" evidence="1">
    <location>
        <begin position="273"/>
        <end position="326"/>
    </location>
</feature>
<evidence type="ECO:0000313" key="3">
    <source>
        <dbReference type="EMBL" id="CAG9810518.1"/>
    </source>
</evidence>
<evidence type="ECO:0000256" key="1">
    <source>
        <dbReference type="SAM" id="MobiDB-lite"/>
    </source>
</evidence>
<protein>
    <recommendedName>
        <fullName evidence="2">Hyaluronan/mRNA-binding protein domain-containing protein</fullName>
    </recommendedName>
</protein>
<dbReference type="GO" id="GO:0005634">
    <property type="term" value="C:nucleus"/>
    <property type="evidence" value="ECO:0007669"/>
    <property type="project" value="TreeGrafter"/>
</dbReference>
<evidence type="ECO:0000313" key="4">
    <source>
        <dbReference type="Proteomes" id="UP001153620"/>
    </source>
</evidence>
<name>A0A9N9S6L2_9DIPT</name>
<dbReference type="Gene3D" id="6.10.140.1040">
    <property type="match status" value="1"/>
</dbReference>
<feature type="compositionally biased region" description="Basic and acidic residues" evidence="1">
    <location>
        <begin position="177"/>
        <end position="204"/>
    </location>
</feature>
<dbReference type="GO" id="GO:0005737">
    <property type="term" value="C:cytoplasm"/>
    <property type="evidence" value="ECO:0007669"/>
    <property type="project" value="TreeGrafter"/>
</dbReference>
<keyword evidence="4" id="KW-1185">Reference proteome</keyword>
<feature type="compositionally biased region" description="Low complexity" evidence="1">
    <location>
        <begin position="38"/>
        <end position="57"/>
    </location>
</feature>
<dbReference type="InterPro" id="IPR039764">
    <property type="entry name" value="HABP4/SERBP1-like"/>
</dbReference>
<feature type="compositionally biased region" description="Acidic residues" evidence="1">
    <location>
        <begin position="225"/>
        <end position="244"/>
    </location>
</feature>
<dbReference type="PANTHER" id="PTHR12299:SF17">
    <property type="entry name" value="AT19571P-RELATED"/>
    <property type="match status" value="1"/>
</dbReference>
<reference evidence="3" key="1">
    <citation type="submission" date="2022-01" db="EMBL/GenBank/DDBJ databases">
        <authorList>
            <person name="King R."/>
        </authorList>
    </citation>
    <scope>NUCLEOTIDE SEQUENCE</scope>
</reference>
<proteinExistence type="predicted"/>
<feature type="compositionally biased region" description="Basic and acidic residues" evidence="1">
    <location>
        <begin position="59"/>
        <end position="74"/>
    </location>
</feature>
<dbReference type="PANTHER" id="PTHR12299">
    <property type="entry name" value="HYALURONIC ACID-BINDING PROTEIN 4"/>
    <property type="match status" value="1"/>
</dbReference>
<dbReference type="AlphaFoldDB" id="A0A9N9S6L2"/>
<feature type="compositionally biased region" description="Gly residues" evidence="1">
    <location>
        <begin position="330"/>
        <end position="343"/>
    </location>
</feature>
<feature type="compositionally biased region" description="Polar residues" evidence="1">
    <location>
        <begin position="149"/>
        <end position="162"/>
    </location>
</feature>
<feature type="compositionally biased region" description="Basic and acidic residues" evidence="1">
    <location>
        <begin position="132"/>
        <end position="145"/>
    </location>
</feature>
<dbReference type="GO" id="GO:0003723">
    <property type="term" value="F:RNA binding"/>
    <property type="evidence" value="ECO:0007669"/>
    <property type="project" value="InterPro"/>
</dbReference>
<reference evidence="3" key="2">
    <citation type="submission" date="2022-10" db="EMBL/GenBank/DDBJ databases">
        <authorList>
            <consortium name="ENA_rothamsted_submissions"/>
            <consortium name="culmorum"/>
            <person name="King R."/>
        </authorList>
    </citation>
    <scope>NUCLEOTIDE SEQUENCE</scope>
</reference>
<accession>A0A9N9S6L2</accession>
<organism evidence="3 4">
    <name type="scientific">Chironomus riparius</name>
    <dbReference type="NCBI Taxonomy" id="315576"/>
    <lineage>
        <taxon>Eukaryota</taxon>
        <taxon>Metazoa</taxon>
        <taxon>Ecdysozoa</taxon>
        <taxon>Arthropoda</taxon>
        <taxon>Hexapoda</taxon>
        <taxon>Insecta</taxon>
        <taxon>Pterygota</taxon>
        <taxon>Neoptera</taxon>
        <taxon>Endopterygota</taxon>
        <taxon>Diptera</taxon>
        <taxon>Nematocera</taxon>
        <taxon>Chironomoidea</taxon>
        <taxon>Chironomidae</taxon>
        <taxon>Chironominae</taxon>
        <taxon>Chironomus</taxon>
    </lineage>
</organism>
<feature type="compositionally biased region" description="Basic and acidic residues" evidence="1">
    <location>
        <begin position="246"/>
        <end position="258"/>
    </location>
</feature>
<gene>
    <name evidence="3" type="ORF">CHIRRI_LOCUS13331</name>
</gene>
<feature type="compositionally biased region" description="Basic and acidic residues" evidence="1">
    <location>
        <begin position="395"/>
        <end position="407"/>
    </location>
</feature>
<dbReference type="SMART" id="SM01233">
    <property type="entry name" value="HABP4_PAI-RBP1"/>
    <property type="match status" value="1"/>
</dbReference>
<feature type="domain" description="Hyaluronan/mRNA-binding protein" evidence="2">
    <location>
        <begin position="181"/>
        <end position="277"/>
    </location>
</feature>
<dbReference type="OrthoDB" id="6022699at2759"/>
<feature type="compositionally biased region" description="Low complexity" evidence="1">
    <location>
        <begin position="75"/>
        <end position="88"/>
    </location>
</feature>
<dbReference type="Proteomes" id="UP001153620">
    <property type="component" value="Chromosome 4"/>
</dbReference>
<sequence length="437" mass="48428">MENSYGIGIANRYELFYDQDDVTEFETVVTKKKKDKAVAVVGGPTTPAVPVTAPAAPRKSSESKENKVQPKGQEKQQQQLTTQKAQPQDARKDQRRGIKEQNNTGIAKKDNDNKQITQNGQPRPNFAQRPAGENREERNNRKNRELNGQVANGTEGQQQNQTDKSRNNNNNINRQRRNFDGKRRDRQSGSDKTGVKSVDKRDGGGAHNWGTHKTDIDDMNKPVTDGEDTSGEKEGEEVVEEPAAPEEPKEMTLDEYKAQRRAQLLQPQYNIRKAGEGEDDPKWDNMKKLDKKTEESTALKKDDGKKDEGKKKQVLDIEFHFNDGRRGGLGRRGPGAGVGGGPGKPNRGRRPPRENVGGAENNGGPIGENRPAPTGGSIAAAVAGPPPTQTGGPIRGDRDRDRDDGQRRQRRQRFQRGTNEGQHAPKVDDERDFPSLS</sequence>
<evidence type="ECO:0000259" key="2">
    <source>
        <dbReference type="SMART" id="SM01233"/>
    </source>
</evidence>